<dbReference type="AlphaFoldDB" id="A0A1F4UN93"/>
<evidence type="ECO:0000313" key="3">
    <source>
        <dbReference type="Proteomes" id="UP000178615"/>
    </source>
</evidence>
<feature type="signal peptide" evidence="1">
    <location>
        <begin position="1"/>
        <end position="25"/>
    </location>
</feature>
<dbReference type="Proteomes" id="UP000178615">
    <property type="component" value="Unassembled WGS sequence"/>
</dbReference>
<keyword evidence="1" id="KW-0732">Signal</keyword>
<sequence length="209" mass="22798">MNKIKLAVAIATIAVITAYSSFTYAATGNGSLSGAHYNLNIIGVPKNKTATMDDNQGHRIFVNLDSISKIYLSQGPFAVLDANGTDGNGAKFQLPNPDPDNDGVTVYSVYARSLGKPGGKSTTTTCATDLDGTTWCSVESMVMVREKGKSLFTNVSKQLLYVYADVDSDGTIERYPLFDSAMQDYYWNYDNNGMKLVQLRFYEVSTDVN</sequence>
<dbReference type="EMBL" id="MEUV01000010">
    <property type="protein sequence ID" value="OGC46260.1"/>
    <property type="molecule type" value="Genomic_DNA"/>
</dbReference>
<evidence type="ECO:0000256" key="1">
    <source>
        <dbReference type="SAM" id="SignalP"/>
    </source>
</evidence>
<protein>
    <submittedName>
        <fullName evidence="2">Uncharacterized protein</fullName>
    </submittedName>
</protein>
<evidence type="ECO:0000313" key="2">
    <source>
        <dbReference type="EMBL" id="OGC46260.1"/>
    </source>
</evidence>
<feature type="chain" id="PRO_5009514891" evidence="1">
    <location>
        <begin position="26"/>
        <end position="209"/>
    </location>
</feature>
<name>A0A1F4UN93_UNCKA</name>
<reference evidence="2 3" key="1">
    <citation type="journal article" date="2016" name="Nat. Commun.">
        <title>Thousands of microbial genomes shed light on interconnected biogeochemical processes in an aquifer system.</title>
        <authorList>
            <person name="Anantharaman K."/>
            <person name="Brown C.T."/>
            <person name="Hug L.A."/>
            <person name="Sharon I."/>
            <person name="Castelle C.J."/>
            <person name="Probst A.J."/>
            <person name="Thomas B.C."/>
            <person name="Singh A."/>
            <person name="Wilkins M.J."/>
            <person name="Karaoz U."/>
            <person name="Brodie E.L."/>
            <person name="Williams K.H."/>
            <person name="Hubbard S.S."/>
            <person name="Banfield J.F."/>
        </authorList>
    </citation>
    <scope>NUCLEOTIDE SEQUENCE [LARGE SCALE GENOMIC DNA]</scope>
</reference>
<proteinExistence type="predicted"/>
<gene>
    <name evidence="2" type="ORF">A2V49_04620</name>
</gene>
<accession>A0A1F4UN93</accession>
<organism evidence="2 3">
    <name type="scientific">candidate division WWE3 bacterium RBG_19FT_COMBO_34_6</name>
    <dbReference type="NCBI Taxonomy" id="1802612"/>
    <lineage>
        <taxon>Bacteria</taxon>
        <taxon>Katanobacteria</taxon>
    </lineage>
</organism>
<comment type="caution">
    <text evidence="2">The sequence shown here is derived from an EMBL/GenBank/DDBJ whole genome shotgun (WGS) entry which is preliminary data.</text>
</comment>